<sequence precursor="true">MAPATSKPVTAWPALARLAAMGAPMLPSPMNAIFMSSPPRTKCRATKA</sequence>
<feature type="signal peptide" evidence="1">
    <location>
        <begin position="1"/>
        <end position="22"/>
    </location>
</feature>
<proteinExistence type="predicted"/>
<dbReference type="STRING" id="1229727.Ga0080559_TMP3551"/>
<dbReference type="Proteomes" id="UP000186559">
    <property type="component" value="Chromosome"/>
</dbReference>
<evidence type="ECO:0000256" key="1">
    <source>
        <dbReference type="SAM" id="SignalP"/>
    </source>
</evidence>
<dbReference type="AlphaFoldDB" id="A0A1U7D844"/>
<dbReference type="EMBL" id="CP014796">
    <property type="protein sequence ID" value="APX24347.1"/>
    <property type="molecule type" value="Genomic_DNA"/>
</dbReference>
<evidence type="ECO:0000313" key="2">
    <source>
        <dbReference type="EMBL" id="APX24347.1"/>
    </source>
</evidence>
<protein>
    <submittedName>
        <fullName evidence="2">Uncharacterized protein</fullName>
    </submittedName>
</protein>
<accession>A0A1U7D844</accession>
<gene>
    <name evidence="2" type="ORF">Ga0080559_TMP3551</name>
</gene>
<organism evidence="2 3">
    <name type="scientific">Salipiger profundus</name>
    <dbReference type="NCBI Taxonomy" id="1229727"/>
    <lineage>
        <taxon>Bacteria</taxon>
        <taxon>Pseudomonadati</taxon>
        <taxon>Pseudomonadota</taxon>
        <taxon>Alphaproteobacteria</taxon>
        <taxon>Rhodobacterales</taxon>
        <taxon>Roseobacteraceae</taxon>
        <taxon>Salipiger</taxon>
    </lineage>
</organism>
<name>A0A1U7D844_9RHOB</name>
<evidence type="ECO:0000313" key="3">
    <source>
        <dbReference type="Proteomes" id="UP000186559"/>
    </source>
</evidence>
<reference evidence="2 3" key="1">
    <citation type="submission" date="2016-03" db="EMBL/GenBank/DDBJ databases">
        <title>Deep-sea bacteria in the southern Pacific.</title>
        <authorList>
            <person name="Tang K."/>
        </authorList>
    </citation>
    <scope>NUCLEOTIDE SEQUENCE [LARGE SCALE GENOMIC DNA]</scope>
    <source>
        <strain evidence="2 3">JLT2016</strain>
    </source>
</reference>
<dbReference type="KEGG" id="tpro:Ga0080559_TMP3551"/>
<keyword evidence="3" id="KW-1185">Reference proteome</keyword>
<feature type="chain" id="PRO_5013341438" evidence="1">
    <location>
        <begin position="23"/>
        <end position="48"/>
    </location>
</feature>
<keyword evidence="1" id="KW-0732">Signal</keyword>